<dbReference type="CDD" id="cd12183">
    <property type="entry name" value="LDH_like_2"/>
    <property type="match status" value="1"/>
</dbReference>
<accession>A0A2N3N1L3</accession>
<dbReference type="SUPFAM" id="SSF51735">
    <property type="entry name" value="NAD(P)-binding Rossmann-fold domains"/>
    <property type="match status" value="1"/>
</dbReference>
<dbReference type="InterPro" id="IPR006140">
    <property type="entry name" value="D-isomer_DH_NAD-bd"/>
</dbReference>
<dbReference type="InParanoid" id="A0A2N3N1L3"/>
<dbReference type="GO" id="GO:0051287">
    <property type="term" value="F:NAD binding"/>
    <property type="evidence" value="ECO:0007669"/>
    <property type="project" value="InterPro"/>
</dbReference>
<gene>
    <name evidence="8" type="ORF">jhhlp_007065</name>
</gene>
<dbReference type="InterPro" id="IPR023753">
    <property type="entry name" value="FAD/NAD-binding_dom"/>
</dbReference>
<feature type="domain" description="FAD/NAD(P)-binding" evidence="6">
    <location>
        <begin position="355"/>
        <end position="569"/>
    </location>
</feature>
<dbReference type="STRING" id="41688.A0A2N3N1L3"/>
<keyword evidence="3" id="KW-0520">NAD</keyword>
<dbReference type="OrthoDB" id="66881at2759"/>
<dbReference type="InterPro" id="IPR029752">
    <property type="entry name" value="D-isomer_DH_CS1"/>
</dbReference>
<proteinExistence type="inferred from homology"/>
<dbReference type="Pfam" id="PF19834">
    <property type="entry name" value="DUF6314"/>
    <property type="match status" value="1"/>
</dbReference>
<dbReference type="InterPro" id="IPR045632">
    <property type="entry name" value="DUF6314"/>
</dbReference>
<evidence type="ECO:0000313" key="8">
    <source>
        <dbReference type="EMBL" id="PKS06317.1"/>
    </source>
</evidence>
<evidence type="ECO:0000259" key="5">
    <source>
        <dbReference type="Pfam" id="PF02826"/>
    </source>
</evidence>
<feature type="domain" description="DUF6314" evidence="7">
    <location>
        <begin position="921"/>
        <end position="1093"/>
    </location>
</feature>
<dbReference type="PANTHER" id="PTHR43026">
    <property type="entry name" value="2-HYDROXYACID DEHYDROGENASE HOMOLOG 1-RELATED"/>
    <property type="match status" value="1"/>
</dbReference>
<dbReference type="Pfam" id="PF00389">
    <property type="entry name" value="2-Hacid_dh"/>
    <property type="match status" value="1"/>
</dbReference>
<evidence type="ECO:0000259" key="6">
    <source>
        <dbReference type="Pfam" id="PF07992"/>
    </source>
</evidence>
<organism evidence="8 9">
    <name type="scientific">Lomentospora prolificans</name>
    <dbReference type="NCBI Taxonomy" id="41688"/>
    <lineage>
        <taxon>Eukaryota</taxon>
        <taxon>Fungi</taxon>
        <taxon>Dikarya</taxon>
        <taxon>Ascomycota</taxon>
        <taxon>Pezizomycotina</taxon>
        <taxon>Sordariomycetes</taxon>
        <taxon>Hypocreomycetidae</taxon>
        <taxon>Microascales</taxon>
        <taxon>Microascaceae</taxon>
        <taxon>Lomentospora</taxon>
    </lineage>
</organism>
<evidence type="ECO:0000313" key="9">
    <source>
        <dbReference type="Proteomes" id="UP000233524"/>
    </source>
</evidence>
<dbReference type="PRINTS" id="PR00368">
    <property type="entry name" value="FADPNR"/>
</dbReference>
<dbReference type="PROSITE" id="PS00671">
    <property type="entry name" value="D_2_HYDROXYACID_DH_3"/>
    <property type="match status" value="1"/>
</dbReference>
<name>A0A2N3N1L3_9PEZI</name>
<dbReference type="InterPro" id="IPR029753">
    <property type="entry name" value="D-isomer_DH_CS"/>
</dbReference>
<dbReference type="InterPro" id="IPR036291">
    <property type="entry name" value="NAD(P)-bd_dom_sf"/>
</dbReference>
<feature type="domain" description="D-isomer specific 2-hydroxyacid dehydrogenase catalytic" evidence="4">
    <location>
        <begin position="28"/>
        <end position="331"/>
    </location>
</feature>
<evidence type="ECO:0000256" key="3">
    <source>
        <dbReference type="ARBA" id="ARBA00023027"/>
    </source>
</evidence>
<dbReference type="SUPFAM" id="SSF51905">
    <property type="entry name" value="FAD/NAD(P)-binding domain"/>
    <property type="match status" value="1"/>
</dbReference>
<sequence>MRLSIFSAKPYDKVFLERAHLARNGSASSIHLTFYDFSLNPSTVDLVSDCDAVCVFVNDVLTDKVLETLVSKGVRGVLLRCAGYNNVDLEAAERLGLAVANVPSYSPEAVAEFAVALIQTLNRKTHRAYNRVREGNFALDGLLGRTLHGKTVGVIGTGKIGIAFARIMKGFGCKLYAYDPFPNPIFKEYGEYVELDDLLPRCDLISLHCPLMEQTKHIINERTLSLMKSDAMLVNTSRGGLVDTSAVIAALKNQKLGGLALDVYEGEGKLFYNDHSQEILDDDRLARLMTFHNVLISGHQAFFTVEALQEISECTLRNLEDLVMGRHCPNSLIKEGFTRLRRGSLPYLNPVMPHSVCIIGAGPSGLVAAKTFAQRRSPSGEHVYAVTIYDARDAIGGLWPLDAGDDSRSIHPLMTTNLSKHTVQFSDLAWDEDMGKSGVPEFPRAWMVGRYLQRYAKTYLEGARNVELKLGSLVVGVRSKGPTWVVQTEGARGKEENEFARVIIATGYFGKPRIPEFLHGSENTTVPVVHSTTYRDLKGLLGTKESTGGKTVVVVGGQMSGVEVAATIATQLSSAVNSPGESPIASPEKYSVHHLSERPTWVLPLFTTPTPTDPAPCFLPSDFNSFNLAARPQPMTNLRGGIISEESASLAHQKLRLSLGTDQAEFHPLARIEDTTSPAYVAISPLYLPLLRAKLLTLSRGHLTGLSGTTAETTSGPIEDVAAIVLATGFDPSASLSFLEDDVLRKINHSPEHPELTPALAFHGTHHPSVPGLGFVGFYRGPYWGVAEMQSRFLAELWVPEDVAPQPDTIKAALESDRSIEETLAMRESKRAAQFPLGDYPFLMQEFSKALNLPISTANSQLLIPQSTMPLDLLTPARYVSATSSDVSKAEAARSLAQAQATASEALTSTKFVAASVFRSLLGTWRLEREINSKLPSHPSGTFSGTGRFLVRQKTPDGLETGGSPEGELEYLYIEEGTFQSTLGFSFAATRRYVYRYDEVTDTLSVWFVCVDDDKKADYLFHNVEFLPRSDGAARAGVTARGIKAKAGHLCGDDYYSVQYEFGFKAVNLERWTVGYQVKGPKKDYTLHAVYTRD</sequence>
<dbReference type="GO" id="GO:0008720">
    <property type="term" value="F:D-lactate dehydrogenase (NAD+) activity"/>
    <property type="evidence" value="ECO:0007669"/>
    <property type="project" value="TreeGrafter"/>
</dbReference>
<comment type="similarity">
    <text evidence="1">Belongs to the D-isomer specific 2-hydroxyacid dehydrogenase family.</text>
</comment>
<keyword evidence="9" id="KW-1185">Reference proteome</keyword>
<dbReference type="InterPro" id="IPR058205">
    <property type="entry name" value="D-LDH-like"/>
</dbReference>
<dbReference type="AlphaFoldDB" id="A0A2N3N1L3"/>
<dbReference type="VEuPathDB" id="FungiDB:jhhlp_007065"/>
<protein>
    <submittedName>
        <fullName evidence="8">Uncharacterized protein</fullName>
    </submittedName>
</protein>
<evidence type="ECO:0000259" key="4">
    <source>
        <dbReference type="Pfam" id="PF00389"/>
    </source>
</evidence>
<evidence type="ECO:0000256" key="2">
    <source>
        <dbReference type="ARBA" id="ARBA00023002"/>
    </source>
</evidence>
<dbReference type="Gene3D" id="3.40.50.720">
    <property type="entry name" value="NAD(P)-binding Rossmann-like Domain"/>
    <property type="match status" value="2"/>
</dbReference>
<reference evidence="8 9" key="1">
    <citation type="journal article" date="2017" name="G3 (Bethesda)">
        <title>First Draft Genome Sequence of the Pathogenic Fungus Lomentospora prolificans (Formerly Scedosporium prolificans).</title>
        <authorList>
            <person name="Luo R."/>
            <person name="Zimin A."/>
            <person name="Workman R."/>
            <person name="Fan Y."/>
            <person name="Pertea G."/>
            <person name="Grossman N."/>
            <person name="Wear M.P."/>
            <person name="Jia B."/>
            <person name="Miller H."/>
            <person name="Casadevall A."/>
            <person name="Timp W."/>
            <person name="Zhang S.X."/>
            <person name="Salzberg S.L."/>
        </authorList>
    </citation>
    <scope>NUCLEOTIDE SEQUENCE [LARGE SCALE GENOMIC DNA]</scope>
    <source>
        <strain evidence="8 9">JHH-5317</strain>
    </source>
</reference>
<evidence type="ECO:0000259" key="7">
    <source>
        <dbReference type="Pfam" id="PF19834"/>
    </source>
</evidence>
<dbReference type="SUPFAM" id="SSF52283">
    <property type="entry name" value="Formate/glycerate dehydrogenase catalytic domain-like"/>
    <property type="match status" value="1"/>
</dbReference>
<dbReference type="EMBL" id="NLAX01001034">
    <property type="protein sequence ID" value="PKS06317.1"/>
    <property type="molecule type" value="Genomic_DNA"/>
</dbReference>
<dbReference type="Gene3D" id="3.50.50.60">
    <property type="entry name" value="FAD/NAD(P)-binding domain"/>
    <property type="match status" value="1"/>
</dbReference>
<comment type="caution">
    <text evidence="8">The sequence shown here is derived from an EMBL/GenBank/DDBJ whole genome shotgun (WGS) entry which is preliminary data.</text>
</comment>
<dbReference type="Pfam" id="PF07992">
    <property type="entry name" value="Pyr_redox_2"/>
    <property type="match status" value="1"/>
</dbReference>
<evidence type="ECO:0000256" key="1">
    <source>
        <dbReference type="ARBA" id="ARBA00005854"/>
    </source>
</evidence>
<feature type="domain" description="D-isomer specific 2-hydroxyacid dehydrogenase NAD-binding" evidence="5">
    <location>
        <begin position="116"/>
        <end position="301"/>
    </location>
</feature>
<dbReference type="PROSITE" id="PS00065">
    <property type="entry name" value="D_2_HYDROXYACID_DH_1"/>
    <property type="match status" value="1"/>
</dbReference>
<dbReference type="InterPro" id="IPR036188">
    <property type="entry name" value="FAD/NAD-bd_sf"/>
</dbReference>
<dbReference type="InterPro" id="IPR006139">
    <property type="entry name" value="D-isomer_2_OHA_DH_cat_dom"/>
</dbReference>
<dbReference type="PANTHER" id="PTHR43026:SF1">
    <property type="entry name" value="2-HYDROXYACID DEHYDROGENASE HOMOLOG 1-RELATED"/>
    <property type="match status" value="1"/>
</dbReference>
<dbReference type="Proteomes" id="UP000233524">
    <property type="component" value="Unassembled WGS sequence"/>
</dbReference>
<dbReference type="Pfam" id="PF02826">
    <property type="entry name" value="2-Hacid_dh_C"/>
    <property type="match status" value="1"/>
</dbReference>
<keyword evidence="2" id="KW-0560">Oxidoreductase</keyword>